<dbReference type="InterPro" id="IPR011705">
    <property type="entry name" value="BACK"/>
</dbReference>
<dbReference type="SMART" id="SM00225">
    <property type="entry name" value="BTB"/>
    <property type="match status" value="1"/>
</dbReference>
<dbReference type="Pfam" id="PF00651">
    <property type="entry name" value="BTB"/>
    <property type="match status" value="1"/>
</dbReference>
<dbReference type="Gene3D" id="2.60.120.920">
    <property type="match status" value="1"/>
</dbReference>
<protein>
    <submittedName>
        <fullName evidence="4">BTB domain-containing protein</fullName>
    </submittedName>
</protein>
<sequence length="519" mass="57511">MKHLLDTGNGADVYFWVGGRDEKELMAAHKAILMAASDVFEAMFSFDARNADPSEGIKPVEVPDVEVGAFKAMLSFIYADDLSGLNGENAIAVLYAAKKYDLPELVDSCLNFPISELNNVFFAFAQTRFLGEEHIDVNADALIFSEAFLQIDQKSLCEILDRDELMISEEIAIWNAALRWADEQCRQTGKDCSVGNRRAMLGPALFKIRFPLIPKEDFSEKIVPSRVLTFKQMMSVLLYHCHPNAELPEQYPLQFPTKRRTATKLPGDGLIPQNRWDPLACHKDLSLFWSNGLIIEHNGQCFNGYSARSVLAKWPIPKNHFGIFYYEVAIISKDVHDVFVGLATKQMALDGCVGQYKGTYAYGSCGIFAGHNAIEDGRHRTDYNVPNAVFGGVGPPPMDLEMPWHGHYGGGFSNACGSNGTFSDNGTFSGHNSWRHLFDRRAYSEGKAKFAKGDVVGCGVNLATRQIIYTKNGHRLETTGLFVDFAADLSPCVTLHEPGTIIIANFGPDFKFNIADDGI</sequence>
<dbReference type="PROSITE" id="PS50097">
    <property type="entry name" value="BTB"/>
    <property type="match status" value="1"/>
</dbReference>
<dbReference type="PANTHER" id="PTHR45774:SF3">
    <property type="entry name" value="BTB (POZ) DOMAIN-CONTAINING 2B-RELATED"/>
    <property type="match status" value="1"/>
</dbReference>
<keyword evidence="3" id="KW-1185">Reference proteome</keyword>
<dbReference type="SMART" id="SM00449">
    <property type="entry name" value="SPRY"/>
    <property type="match status" value="1"/>
</dbReference>
<dbReference type="Gene3D" id="3.30.710.10">
    <property type="entry name" value="Potassium Channel Kv1.1, Chain A"/>
    <property type="match status" value="1"/>
</dbReference>
<dbReference type="CDD" id="cd12885">
    <property type="entry name" value="SPRY_RanBP_like"/>
    <property type="match status" value="1"/>
</dbReference>
<dbReference type="SUPFAM" id="SSF54695">
    <property type="entry name" value="POZ domain"/>
    <property type="match status" value="1"/>
</dbReference>
<feature type="domain" description="BTB" evidence="1">
    <location>
        <begin position="11"/>
        <end position="83"/>
    </location>
</feature>
<dbReference type="PROSITE" id="PS50188">
    <property type="entry name" value="B302_SPRY"/>
    <property type="match status" value="1"/>
</dbReference>
<organism evidence="3 4">
    <name type="scientific">Globodera rostochiensis</name>
    <name type="common">Golden nematode worm</name>
    <name type="synonym">Heterodera rostochiensis</name>
    <dbReference type="NCBI Taxonomy" id="31243"/>
    <lineage>
        <taxon>Eukaryota</taxon>
        <taxon>Metazoa</taxon>
        <taxon>Ecdysozoa</taxon>
        <taxon>Nematoda</taxon>
        <taxon>Chromadorea</taxon>
        <taxon>Rhabditida</taxon>
        <taxon>Tylenchina</taxon>
        <taxon>Tylenchomorpha</taxon>
        <taxon>Tylenchoidea</taxon>
        <taxon>Heteroderidae</taxon>
        <taxon>Heteroderinae</taxon>
        <taxon>Globodera</taxon>
    </lineage>
</organism>
<dbReference type="InterPro" id="IPR013320">
    <property type="entry name" value="ConA-like_dom_sf"/>
</dbReference>
<dbReference type="InterPro" id="IPR011333">
    <property type="entry name" value="SKP1/BTB/POZ_sf"/>
</dbReference>
<dbReference type="PANTHER" id="PTHR45774">
    <property type="entry name" value="BTB/POZ DOMAIN-CONTAINING"/>
    <property type="match status" value="1"/>
</dbReference>
<name>A0A914HLA2_GLORO</name>
<dbReference type="Gene3D" id="1.25.40.420">
    <property type="match status" value="1"/>
</dbReference>
<dbReference type="WBParaSite" id="Gr19_v10_g2376.t1">
    <property type="protein sequence ID" value="Gr19_v10_g2376.t1"/>
    <property type="gene ID" value="Gr19_v10_g2376"/>
</dbReference>
<dbReference type="Pfam" id="PF00622">
    <property type="entry name" value="SPRY"/>
    <property type="match status" value="1"/>
</dbReference>
<accession>A0A914HLA2</accession>
<dbReference type="GO" id="GO:0000932">
    <property type="term" value="C:P-body"/>
    <property type="evidence" value="ECO:0007669"/>
    <property type="project" value="TreeGrafter"/>
</dbReference>
<evidence type="ECO:0000313" key="4">
    <source>
        <dbReference type="WBParaSite" id="Gr19_v10_g2376.t1"/>
    </source>
</evidence>
<dbReference type="SUPFAM" id="SSF49899">
    <property type="entry name" value="Concanavalin A-like lectins/glucanases"/>
    <property type="match status" value="2"/>
</dbReference>
<dbReference type="Proteomes" id="UP000887572">
    <property type="component" value="Unplaced"/>
</dbReference>
<dbReference type="InterPro" id="IPR000210">
    <property type="entry name" value="BTB/POZ_dom"/>
</dbReference>
<dbReference type="AlphaFoldDB" id="A0A914HLA2"/>
<evidence type="ECO:0000259" key="2">
    <source>
        <dbReference type="PROSITE" id="PS50188"/>
    </source>
</evidence>
<dbReference type="InterPro" id="IPR003877">
    <property type="entry name" value="SPRY_dom"/>
</dbReference>
<evidence type="ECO:0000259" key="1">
    <source>
        <dbReference type="PROSITE" id="PS50097"/>
    </source>
</evidence>
<dbReference type="Pfam" id="PF07707">
    <property type="entry name" value="BACK"/>
    <property type="match status" value="1"/>
</dbReference>
<dbReference type="InterPro" id="IPR043136">
    <property type="entry name" value="B30.2/SPRY_sf"/>
</dbReference>
<feature type="domain" description="B30.2/SPRY" evidence="2">
    <location>
        <begin position="253"/>
        <end position="511"/>
    </location>
</feature>
<dbReference type="InterPro" id="IPR001870">
    <property type="entry name" value="B30.2/SPRY"/>
</dbReference>
<dbReference type="InterPro" id="IPR044736">
    <property type="entry name" value="Gid1/RanBPM/SPLA_SPRY"/>
</dbReference>
<dbReference type="GO" id="GO:0022008">
    <property type="term" value="P:neurogenesis"/>
    <property type="evidence" value="ECO:0007669"/>
    <property type="project" value="TreeGrafter"/>
</dbReference>
<evidence type="ECO:0000313" key="3">
    <source>
        <dbReference type="Proteomes" id="UP000887572"/>
    </source>
</evidence>
<reference evidence="4" key="1">
    <citation type="submission" date="2022-11" db="UniProtKB">
        <authorList>
            <consortium name="WormBaseParasite"/>
        </authorList>
    </citation>
    <scope>IDENTIFICATION</scope>
</reference>
<dbReference type="SMART" id="SM00875">
    <property type="entry name" value="BACK"/>
    <property type="match status" value="1"/>
</dbReference>
<proteinExistence type="predicted"/>
<dbReference type="GO" id="GO:0005829">
    <property type="term" value="C:cytosol"/>
    <property type="evidence" value="ECO:0007669"/>
    <property type="project" value="TreeGrafter"/>
</dbReference>